<evidence type="ECO:0000259" key="9">
    <source>
        <dbReference type="Pfam" id="PF00551"/>
    </source>
</evidence>
<name>A0A5B9P121_9BACT</name>
<evidence type="ECO:0000256" key="5">
    <source>
        <dbReference type="ARBA" id="ARBA00022679"/>
    </source>
</evidence>
<keyword evidence="12" id="KW-1185">Reference proteome</keyword>
<gene>
    <name evidence="8 11" type="primary">fmt</name>
    <name evidence="11" type="ORF">MFFC18_00340</name>
</gene>
<dbReference type="InterPro" id="IPR005794">
    <property type="entry name" value="Fmt"/>
</dbReference>
<dbReference type="InterPro" id="IPR041711">
    <property type="entry name" value="Met-tRNA-FMT_N"/>
</dbReference>
<dbReference type="InterPro" id="IPR002376">
    <property type="entry name" value="Formyl_transf_N"/>
</dbReference>
<feature type="domain" description="Formyl transferase N-terminal" evidence="9">
    <location>
        <begin position="2"/>
        <end position="178"/>
    </location>
</feature>
<dbReference type="RefSeq" id="WP_075085740.1">
    <property type="nucleotide sequence ID" value="NZ_CP042912.1"/>
</dbReference>
<dbReference type="Proteomes" id="UP000322214">
    <property type="component" value="Chromosome"/>
</dbReference>
<dbReference type="GO" id="GO:0004479">
    <property type="term" value="F:methionyl-tRNA formyltransferase activity"/>
    <property type="evidence" value="ECO:0007669"/>
    <property type="project" value="UniProtKB-UniRule"/>
</dbReference>
<evidence type="ECO:0000256" key="4">
    <source>
        <dbReference type="ARBA" id="ARBA00016014"/>
    </source>
</evidence>
<dbReference type="PANTHER" id="PTHR11138:SF5">
    <property type="entry name" value="METHIONYL-TRNA FORMYLTRANSFERASE, MITOCHONDRIAL"/>
    <property type="match status" value="1"/>
</dbReference>
<dbReference type="InterPro" id="IPR005793">
    <property type="entry name" value="Formyl_trans_C"/>
</dbReference>
<dbReference type="InterPro" id="IPR044135">
    <property type="entry name" value="Met-tRNA-FMT_C"/>
</dbReference>
<dbReference type="EC" id="2.1.2.9" evidence="3 8"/>
<protein>
    <recommendedName>
        <fullName evidence="4 8">Methionyl-tRNA formyltransferase</fullName>
        <ecNumber evidence="3 8">2.1.2.9</ecNumber>
    </recommendedName>
</protein>
<comment type="catalytic activity">
    <reaction evidence="7 8">
        <text>L-methionyl-tRNA(fMet) + (6R)-10-formyltetrahydrofolate = N-formyl-L-methionyl-tRNA(fMet) + (6S)-5,6,7,8-tetrahydrofolate + H(+)</text>
        <dbReference type="Rhea" id="RHEA:24380"/>
        <dbReference type="Rhea" id="RHEA-COMP:9952"/>
        <dbReference type="Rhea" id="RHEA-COMP:9953"/>
        <dbReference type="ChEBI" id="CHEBI:15378"/>
        <dbReference type="ChEBI" id="CHEBI:57453"/>
        <dbReference type="ChEBI" id="CHEBI:78530"/>
        <dbReference type="ChEBI" id="CHEBI:78844"/>
        <dbReference type="ChEBI" id="CHEBI:195366"/>
        <dbReference type="EC" id="2.1.2.9"/>
    </reaction>
</comment>
<dbReference type="NCBIfam" id="TIGR00460">
    <property type="entry name" value="fmt"/>
    <property type="match status" value="1"/>
</dbReference>
<dbReference type="GO" id="GO:0005829">
    <property type="term" value="C:cytosol"/>
    <property type="evidence" value="ECO:0007669"/>
    <property type="project" value="TreeGrafter"/>
</dbReference>
<feature type="binding site" evidence="8">
    <location>
        <begin position="108"/>
        <end position="111"/>
    </location>
    <ligand>
        <name>(6S)-5,6,7,8-tetrahydrofolate</name>
        <dbReference type="ChEBI" id="CHEBI:57453"/>
    </ligand>
</feature>
<reference evidence="11 12" key="1">
    <citation type="submission" date="2019-08" db="EMBL/GenBank/DDBJ databases">
        <title>Deep-cultivation of Planctomycetes and their phenomic and genomic characterization uncovers novel biology.</title>
        <authorList>
            <person name="Wiegand S."/>
            <person name="Jogler M."/>
            <person name="Boedeker C."/>
            <person name="Pinto D."/>
            <person name="Vollmers J."/>
            <person name="Rivas-Marin E."/>
            <person name="Kohn T."/>
            <person name="Peeters S.H."/>
            <person name="Heuer A."/>
            <person name="Rast P."/>
            <person name="Oberbeckmann S."/>
            <person name="Bunk B."/>
            <person name="Jeske O."/>
            <person name="Meyerdierks A."/>
            <person name="Storesund J.E."/>
            <person name="Kallscheuer N."/>
            <person name="Luecker S."/>
            <person name="Lage O.M."/>
            <person name="Pohl T."/>
            <person name="Merkel B.J."/>
            <person name="Hornburger P."/>
            <person name="Mueller R.-W."/>
            <person name="Bruemmer F."/>
            <person name="Labrenz M."/>
            <person name="Spormann A.M."/>
            <person name="Op den Camp H."/>
            <person name="Overmann J."/>
            <person name="Amann R."/>
            <person name="Jetten M.S.M."/>
            <person name="Mascher T."/>
            <person name="Medema M.H."/>
            <person name="Devos D.P."/>
            <person name="Kaster A.-K."/>
            <person name="Ovreas L."/>
            <person name="Rohde M."/>
            <person name="Galperin M.Y."/>
            <person name="Jogler C."/>
        </authorList>
    </citation>
    <scope>NUCLEOTIDE SEQUENCE [LARGE SCALE GENOMIC DNA]</scope>
    <source>
        <strain evidence="11 12">FC18</strain>
    </source>
</reference>
<dbReference type="KEGG" id="mff:MFFC18_00340"/>
<dbReference type="PANTHER" id="PTHR11138">
    <property type="entry name" value="METHIONYL-TRNA FORMYLTRANSFERASE"/>
    <property type="match status" value="1"/>
</dbReference>
<evidence type="ECO:0000256" key="7">
    <source>
        <dbReference type="ARBA" id="ARBA00048558"/>
    </source>
</evidence>
<dbReference type="Pfam" id="PF00551">
    <property type="entry name" value="Formyl_trans_N"/>
    <property type="match status" value="1"/>
</dbReference>
<proteinExistence type="inferred from homology"/>
<dbReference type="OrthoDB" id="9802815at2"/>
<keyword evidence="5 8" id="KW-0808">Transferase</keyword>
<dbReference type="SUPFAM" id="SSF53328">
    <property type="entry name" value="Formyltransferase"/>
    <property type="match status" value="1"/>
</dbReference>
<dbReference type="Pfam" id="PF02911">
    <property type="entry name" value="Formyl_trans_C"/>
    <property type="match status" value="1"/>
</dbReference>
<dbReference type="InterPro" id="IPR037022">
    <property type="entry name" value="Formyl_trans_C_sf"/>
</dbReference>
<evidence type="ECO:0000313" key="11">
    <source>
        <dbReference type="EMBL" id="QEG20187.1"/>
    </source>
</evidence>
<dbReference type="EMBL" id="CP042912">
    <property type="protein sequence ID" value="QEG20187.1"/>
    <property type="molecule type" value="Genomic_DNA"/>
</dbReference>
<comment type="function">
    <text evidence="1 8">Attaches a formyl group to the free amino group of methionyl-tRNA(fMet). The formyl group appears to play a dual role in the initiator identity of N-formylmethionyl-tRNA by promoting its recognition by IF2 and preventing the misappropriation of this tRNA by the elongation apparatus.</text>
</comment>
<accession>A0A5B9P121</accession>
<dbReference type="HAMAP" id="MF_00182">
    <property type="entry name" value="Formyl_trans"/>
    <property type="match status" value="1"/>
</dbReference>
<keyword evidence="6 8" id="KW-0648">Protein biosynthesis</keyword>
<feature type="domain" description="Formyl transferase C-terminal" evidence="10">
    <location>
        <begin position="205"/>
        <end position="314"/>
    </location>
</feature>
<dbReference type="InterPro" id="IPR011034">
    <property type="entry name" value="Formyl_transferase-like_C_sf"/>
</dbReference>
<evidence type="ECO:0000256" key="8">
    <source>
        <dbReference type="HAMAP-Rule" id="MF_00182"/>
    </source>
</evidence>
<sequence>MRLILFGTGPFAVPSYEALIDQHEVVAMVTRPIEDGGKRRKTAENPTRDLGEAKGLKILDPPNCNEADFVKQLEAFNADLFVVCDYGQILSRDCLAAARLGGINLHGSLLPLYRGAAPIQWCVYNGDTVTGVTVIHMTAKLDGGPCIVKSELTIGADETAEELEPRLSNLGHAAIEKAIAMLESWDGESTLGEIQDPAMATKAPRLKKSDGKIDFSRTATQIFNQVRAFVPWPRSFMNWTPQGKSPIRLIVGRTSVVDEADMAEETLTDVDPGAVALCDSNRLWIQTGVGLISILEIQPSGKRMMPISDFLRGHQPNVGDVLS</sequence>
<evidence type="ECO:0000259" key="10">
    <source>
        <dbReference type="Pfam" id="PF02911"/>
    </source>
</evidence>
<dbReference type="CDD" id="cd08646">
    <property type="entry name" value="FMT_core_Met-tRNA-FMT_N"/>
    <property type="match status" value="1"/>
</dbReference>
<dbReference type="Gene3D" id="3.40.50.170">
    <property type="entry name" value="Formyl transferase, N-terminal domain"/>
    <property type="match status" value="1"/>
</dbReference>
<evidence type="ECO:0000256" key="2">
    <source>
        <dbReference type="ARBA" id="ARBA00010699"/>
    </source>
</evidence>
<dbReference type="STRING" id="980251.GCA_001642875_03727"/>
<dbReference type="Gene3D" id="3.10.25.10">
    <property type="entry name" value="Formyl transferase, C-terminal domain"/>
    <property type="match status" value="1"/>
</dbReference>
<evidence type="ECO:0000256" key="1">
    <source>
        <dbReference type="ARBA" id="ARBA00002606"/>
    </source>
</evidence>
<evidence type="ECO:0000256" key="6">
    <source>
        <dbReference type="ARBA" id="ARBA00022917"/>
    </source>
</evidence>
<comment type="similarity">
    <text evidence="2 8">Belongs to the Fmt family.</text>
</comment>
<evidence type="ECO:0000256" key="3">
    <source>
        <dbReference type="ARBA" id="ARBA00012261"/>
    </source>
</evidence>
<organism evidence="11 12">
    <name type="scientific">Mariniblastus fucicola</name>
    <dbReference type="NCBI Taxonomy" id="980251"/>
    <lineage>
        <taxon>Bacteria</taxon>
        <taxon>Pseudomonadati</taxon>
        <taxon>Planctomycetota</taxon>
        <taxon>Planctomycetia</taxon>
        <taxon>Pirellulales</taxon>
        <taxon>Pirellulaceae</taxon>
        <taxon>Mariniblastus</taxon>
    </lineage>
</organism>
<evidence type="ECO:0000313" key="12">
    <source>
        <dbReference type="Proteomes" id="UP000322214"/>
    </source>
</evidence>
<dbReference type="AlphaFoldDB" id="A0A5B9P121"/>
<dbReference type="SUPFAM" id="SSF50486">
    <property type="entry name" value="FMT C-terminal domain-like"/>
    <property type="match status" value="1"/>
</dbReference>
<dbReference type="InterPro" id="IPR036477">
    <property type="entry name" value="Formyl_transf_N_sf"/>
</dbReference>
<dbReference type="CDD" id="cd08704">
    <property type="entry name" value="Met_tRNA_FMT_C"/>
    <property type="match status" value="1"/>
</dbReference>